<evidence type="ECO:0000256" key="8">
    <source>
        <dbReference type="PROSITE-ProRule" id="PRU00175"/>
    </source>
</evidence>
<keyword evidence="7 10" id="KW-0472">Membrane</keyword>
<evidence type="ECO:0000256" key="1">
    <source>
        <dbReference type="ARBA" id="ARBA00004167"/>
    </source>
</evidence>
<dbReference type="PROSITE" id="PS50089">
    <property type="entry name" value="ZF_RING_2"/>
    <property type="match status" value="1"/>
</dbReference>
<evidence type="ECO:0000256" key="9">
    <source>
        <dbReference type="SAM" id="MobiDB-lite"/>
    </source>
</evidence>
<feature type="region of interest" description="Disordered" evidence="9">
    <location>
        <begin position="132"/>
        <end position="155"/>
    </location>
</feature>
<organism evidence="12 13">
    <name type="scientific">Parascedosporium putredinis</name>
    <dbReference type="NCBI Taxonomy" id="1442378"/>
    <lineage>
        <taxon>Eukaryota</taxon>
        <taxon>Fungi</taxon>
        <taxon>Dikarya</taxon>
        <taxon>Ascomycota</taxon>
        <taxon>Pezizomycotina</taxon>
        <taxon>Sordariomycetes</taxon>
        <taxon>Hypocreomycetidae</taxon>
        <taxon>Microascales</taxon>
        <taxon>Microascaceae</taxon>
        <taxon>Parascedosporium</taxon>
    </lineage>
</organism>
<feature type="transmembrane region" description="Helical" evidence="10">
    <location>
        <begin position="163"/>
        <end position="184"/>
    </location>
</feature>
<evidence type="ECO:0000256" key="10">
    <source>
        <dbReference type="SAM" id="Phobius"/>
    </source>
</evidence>
<evidence type="ECO:0000256" key="2">
    <source>
        <dbReference type="ARBA" id="ARBA00022692"/>
    </source>
</evidence>
<keyword evidence="2 10" id="KW-0812">Transmembrane</keyword>
<keyword evidence="13" id="KW-1185">Reference proteome</keyword>
<dbReference type="PANTHER" id="PTHR47168:SF1">
    <property type="entry name" value="OS02G0798600 PROTEIN"/>
    <property type="match status" value="1"/>
</dbReference>
<keyword evidence="3" id="KW-0479">Metal-binding</keyword>
<keyword evidence="4 8" id="KW-0863">Zinc-finger</keyword>
<dbReference type="InterPro" id="IPR001841">
    <property type="entry name" value="Znf_RING"/>
</dbReference>
<dbReference type="SUPFAM" id="SSF57850">
    <property type="entry name" value="RING/U-box"/>
    <property type="match status" value="1"/>
</dbReference>
<dbReference type="InterPro" id="IPR013083">
    <property type="entry name" value="Znf_RING/FYVE/PHD"/>
</dbReference>
<evidence type="ECO:0000256" key="6">
    <source>
        <dbReference type="ARBA" id="ARBA00022989"/>
    </source>
</evidence>
<evidence type="ECO:0000259" key="11">
    <source>
        <dbReference type="PROSITE" id="PS50089"/>
    </source>
</evidence>
<feature type="domain" description="RING-type" evidence="11">
    <location>
        <begin position="250"/>
        <end position="289"/>
    </location>
</feature>
<dbReference type="Proteomes" id="UP000838763">
    <property type="component" value="Unassembled WGS sequence"/>
</dbReference>
<evidence type="ECO:0000256" key="7">
    <source>
        <dbReference type="ARBA" id="ARBA00023136"/>
    </source>
</evidence>
<gene>
    <name evidence="12" type="ORF">PPNO1_LOCUS6876</name>
</gene>
<dbReference type="Gene3D" id="3.30.40.10">
    <property type="entry name" value="Zinc/RING finger domain, C3HC4 (zinc finger)"/>
    <property type="match status" value="1"/>
</dbReference>
<dbReference type="GO" id="GO:0008270">
    <property type="term" value="F:zinc ion binding"/>
    <property type="evidence" value="ECO:0007669"/>
    <property type="project" value="UniProtKB-KW"/>
</dbReference>
<keyword evidence="5" id="KW-0862">Zinc</keyword>
<feature type="region of interest" description="Disordered" evidence="9">
    <location>
        <begin position="298"/>
        <end position="322"/>
    </location>
</feature>
<keyword evidence="6 10" id="KW-1133">Transmembrane helix</keyword>
<dbReference type="PANTHER" id="PTHR47168">
    <property type="entry name" value="RING ZINC FINGER DOMAIN SUPERFAMILY PROTEIN-RELATED"/>
    <property type="match status" value="1"/>
</dbReference>
<dbReference type="Pfam" id="PF13639">
    <property type="entry name" value="zf-RING_2"/>
    <property type="match status" value="1"/>
</dbReference>
<proteinExistence type="predicted"/>
<dbReference type="AlphaFoldDB" id="A0A9P1H897"/>
<dbReference type="GO" id="GO:0016020">
    <property type="term" value="C:membrane"/>
    <property type="evidence" value="ECO:0007669"/>
    <property type="project" value="UniProtKB-SubCell"/>
</dbReference>
<sequence length="419" mass="45837">MADDAKIRSQTEVPDWISNSAMTADDRGTILIEGHMMLVDASNYRQPSEGTFDEIAYVSCDEPSGGTDLTQDEIVNTIMATSPLAIVLYTLAGNVCALEGDNLPYDSIFTLIDSGDAEQALSFLNATTEDSPVHVSISGNTTQETPDSESSQNGSNSAVAMSVLYSITGLVTVLFLVIIATGTIRAHRYPERYGPRGGYEGRPRQSRAKGIARAPYPTNPKDTPNTPGTIPDCASEFYTYRHYSRPRDSCPDRNRHPKERGVLPCDHKFHPACVDPWLVNVSGTCPLCRLDLRPEGQKEDTARVDETQMPPPLELDETDDDTVSATQRSRASRFFDLSRLRHASAEERIQALRQFRHSQAPPLPPSPWPKMRKGLVASSLRTSCATSSASEPDLSHVKSKAELQLTRGALSLPTHSTGC</sequence>
<evidence type="ECO:0000256" key="3">
    <source>
        <dbReference type="ARBA" id="ARBA00022723"/>
    </source>
</evidence>
<evidence type="ECO:0000256" key="5">
    <source>
        <dbReference type="ARBA" id="ARBA00022833"/>
    </source>
</evidence>
<dbReference type="EMBL" id="CALLCH030000016">
    <property type="protein sequence ID" value="CAI4217261.1"/>
    <property type="molecule type" value="Genomic_DNA"/>
</dbReference>
<dbReference type="InterPro" id="IPR051653">
    <property type="entry name" value="E3_ligase_sorting_rcpt"/>
</dbReference>
<evidence type="ECO:0000313" key="12">
    <source>
        <dbReference type="EMBL" id="CAI4217261.1"/>
    </source>
</evidence>
<accession>A0A9P1H897</accession>
<feature type="compositionally biased region" description="Polar residues" evidence="9">
    <location>
        <begin position="137"/>
        <end position="155"/>
    </location>
</feature>
<evidence type="ECO:0000256" key="4">
    <source>
        <dbReference type="ARBA" id="ARBA00022771"/>
    </source>
</evidence>
<dbReference type="OrthoDB" id="8062037at2759"/>
<feature type="compositionally biased region" description="Basic and acidic residues" evidence="9">
    <location>
        <begin position="190"/>
        <end position="203"/>
    </location>
</feature>
<name>A0A9P1H897_9PEZI</name>
<evidence type="ECO:0000313" key="13">
    <source>
        <dbReference type="Proteomes" id="UP000838763"/>
    </source>
</evidence>
<feature type="region of interest" description="Disordered" evidence="9">
    <location>
        <begin position="190"/>
        <end position="230"/>
    </location>
</feature>
<reference evidence="12" key="1">
    <citation type="submission" date="2022-11" db="EMBL/GenBank/DDBJ databases">
        <authorList>
            <person name="Scott C."/>
            <person name="Bruce N."/>
        </authorList>
    </citation>
    <scope>NUCLEOTIDE SEQUENCE</scope>
</reference>
<comment type="subcellular location">
    <subcellularLocation>
        <location evidence="1">Membrane</location>
        <topology evidence="1">Single-pass membrane protein</topology>
    </subcellularLocation>
</comment>
<protein>
    <recommendedName>
        <fullName evidence="11">RING-type domain-containing protein</fullName>
    </recommendedName>
</protein>
<comment type="caution">
    <text evidence="12">The sequence shown here is derived from an EMBL/GenBank/DDBJ whole genome shotgun (WGS) entry which is preliminary data.</text>
</comment>